<evidence type="ECO:0000256" key="3">
    <source>
        <dbReference type="ARBA" id="ARBA00022741"/>
    </source>
</evidence>
<dbReference type="GO" id="GO:0005524">
    <property type="term" value="F:ATP binding"/>
    <property type="evidence" value="ECO:0007669"/>
    <property type="project" value="UniProtKB-KW"/>
</dbReference>
<dbReference type="PANTHER" id="PTHR19229:SF271">
    <property type="entry name" value="ABC TRANSPORTER CED-7"/>
    <property type="match status" value="1"/>
</dbReference>
<protein>
    <recommendedName>
        <fullName evidence="9">ABC transporter domain-containing protein</fullName>
    </recommendedName>
</protein>
<keyword evidence="11" id="KW-1185">Reference proteome</keyword>
<comment type="caution">
    <text evidence="10">The sequence shown here is derived from an EMBL/GenBank/DDBJ whole genome shotgun (WGS) entry which is preliminary data.</text>
</comment>
<dbReference type="GO" id="GO:0005319">
    <property type="term" value="F:lipid transporter activity"/>
    <property type="evidence" value="ECO:0007669"/>
    <property type="project" value="TreeGrafter"/>
</dbReference>
<feature type="transmembrane region" description="Helical" evidence="8">
    <location>
        <begin position="419"/>
        <end position="439"/>
    </location>
</feature>
<dbReference type="PANTHER" id="PTHR19229">
    <property type="entry name" value="ATP-BINDING CASSETTE TRANSPORTER SUBFAMILY A ABCA"/>
    <property type="match status" value="1"/>
</dbReference>
<dbReference type="InterPro" id="IPR017871">
    <property type="entry name" value="ABC_transporter-like_CS"/>
</dbReference>
<accession>A0AA39HX69</accession>
<evidence type="ECO:0000259" key="9">
    <source>
        <dbReference type="PROSITE" id="PS50893"/>
    </source>
</evidence>
<feature type="transmembrane region" description="Helical" evidence="8">
    <location>
        <begin position="1051"/>
        <end position="1078"/>
    </location>
</feature>
<dbReference type="FunFam" id="3.40.50.300:FF:000933">
    <property type="entry name" value="ABC transporter A family member 7"/>
    <property type="match status" value="1"/>
</dbReference>
<dbReference type="FunFam" id="3.40.50.300:FF:001598">
    <property type="entry name" value="ABC transporter ced-7"/>
    <property type="match status" value="1"/>
</dbReference>
<keyword evidence="4" id="KW-0067">ATP-binding</keyword>
<dbReference type="InterPro" id="IPR027417">
    <property type="entry name" value="P-loop_NTPase"/>
</dbReference>
<dbReference type="PROSITE" id="PS00211">
    <property type="entry name" value="ABC_TRANSPORTER_1"/>
    <property type="match status" value="2"/>
</dbReference>
<dbReference type="GO" id="GO:0016887">
    <property type="term" value="F:ATP hydrolysis activity"/>
    <property type="evidence" value="ECO:0007669"/>
    <property type="project" value="InterPro"/>
</dbReference>
<dbReference type="GO" id="GO:0016020">
    <property type="term" value="C:membrane"/>
    <property type="evidence" value="ECO:0007669"/>
    <property type="project" value="UniProtKB-SubCell"/>
</dbReference>
<feature type="transmembrane region" description="Helical" evidence="8">
    <location>
        <begin position="296"/>
        <end position="321"/>
    </location>
</feature>
<name>A0AA39HX69_9BILA</name>
<evidence type="ECO:0000256" key="7">
    <source>
        <dbReference type="SAM" id="MobiDB-lite"/>
    </source>
</evidence>
<dbReference type="PROSITE" id="PS50893">
    <property type="entry name" value="ABC_TRANSPORTER_2"/>
    <property type="match status" value="2"/>
</dbReference>
<dbReference type="EMBL" id="JAUCMV010000003">
    <property type="protein sequence ID" value="KAK0413798.1"/>
    <property type="molecule type" value="Genomic_DNA"/>
</dbReference>
<dbReference type="Pfam" id="PF00005">
    <property type="entry name" value="ABC_tran"/>
    <property type="match status" value="2"/>
</dbReference>
<dbReference type="Pfam" id="PF12698">
    <property type="entry name" value="ABC2_membrane_3"/>
    <property type="match status" value="2"/>
</dbReference>
<feature type="transmembrane region" description="Helical" evidence="8">
    <location>
        <begin position="1188"/>
        <end position="1209"/>
    </location>
</feature>
<evidence type="ECO:0000256" key="1">
    <source>
        <dbReference type="ARBA" id="ARBA00004141"/>
    </source>
</evidence>
<evidence type="ECO:0000313" key="10">
    <source>
        <dbReference type="EMBL" id="KAK0413798.1"/>
    </source>
</evidence>
<dbReference type="InterPro" id="IPR003439">
    <property type="entry name" value="ABC_transporter-like_ATP-bd"/>
</dbReference>
<keyword evidence="5 8" id="KW-1133">Transmembrane helix</keyword>
<dbReference type="CDD" id="cd03263">
    <property type="entry name" value="ABC_subfamily_A"/>
    <property type="match status" value="2"/>
</dbReference>
<evidence type="ECO:0000256" key="8">
    <source>
        <dbReference type="SAM" id="Phobius"/>
    </source>
</evidence>
<dbReference type="SMART" id="SM00382">
    <property type="entry name" value="AAA"/>
    <property type="match status" value="2"/>
</dbReference>
<dbReference type="GO" id="GO:0140359">
    <property type="term" value="F:ABC-type transporter activity"/>
    <property type="evidence" value="ECO:0007669"/>
    <property type="project" value="InterPro"/>
</dbReference>
<evidence type="ECO:0000256" key="5">
    <source>
        <dbReference type="ARBA" id="ARBA00022989"/>
    </source>
</evidence>
<feature type="domain" description="ABC transporter" evidence="9">
    <location>
        <begin position="495"/>
        <end position="724"/>
    </location>
</feature>
<feature type="domain" description="ABC transporter" evidence="9">
    <location>
        <begin position="1256"/>
        <end position="1479"/>
    </location>
</feature>
<evidence type="ECO:0000256" key="6">
    <source>
        <dbReference type="ARBA" id="ARBA00023136"/>
    </source>
</evidence>
<feature type="transmembrane region" description="Helical" evidence="8">
    <location>
        <begin position="327"/>
        <end position="351"/>
    </location>
</feature>
<dbReference type="InterPro" id="IPR026082">
    <property type="entry name" value="ABCA"/>
</dbReference>
<feature type="transmembrane region" description="Helical" evidence="8">
    <location>
        <begin position="1122"/>
        <end position="1142"/>
    </location>
</feature>
<feature type="transmembrane region" description="Helical" evidence="8">
    <location>
        <begin position="859"/>
        <end position="877"/>
    </location>
</feature>
<organism evidence="10 11">
    <name type="scientific">Steinernema hermaphroditum</name>
    <dbReference type="NCBI Taxonomy" id="289476"/>
    <lineage>
        <taxon>Eukaryota</taxon>
        <taxon>Metazoa</taxon>
        <taxon>Ecdysozoa</taxon>
        <taxon>Nematoda</taxon>
        <taxon>Chromadorea</taxon>
        <taxon>Rhabditida</taxon>
        <taxon>Tylenchina</taxon>
        <taxon>Panagrolaimomorpha</taxon>
        <taxon>Strongyloidoidea</taxon>
        <taxon>Steinernematidae</taxon>
        <taxon>Steinernema</taxon>
    </lineage>
</organism>
<evidence type="ECO:0000256" key="4">
    <source>
        <dbReference type="ARBA" id="ARBA00022840"/>
    </source>
</evidence>
<evidence type="ECO:0000313" key="11">
    <source>
        <dbReference type="Proteomes" id="UP001175271"/>
    </source>
</evidence>
<feature type="transmembrane region" description="Helical" evidence="8">
    <location>
        <begin position="1149"/>
        <end position="1168"/>
    </location>
</feature>
<feature type="region of interest" description="Disordered" evidence="7">
    <location>
        <begin position="1572"/>
        <end position="1591"/>
    </location>
</feature>
<feature type="transmembrane region" description="Helical" evidence="8">
    <location>
        <begin position="1085"/>
        <end position="1110"/>
    </location>
</feature>
<keyword evidence="3" id="KW-0547">Nucleotide-binding</keyword>
<proteinExistence type="predicted"/>
<feature type="transmembrane region" description="Helical" evidence="8">
    <location>
        <begin position="20"/>
        <end position="44"/>
    </location>
</feature>
<dbReference type="InterPro" id="IPR003593">
    <property type="entry name" value="AAA+_ATPase"/>
</dbReference>
<reference evidence="10" key="1">
    <citation type="submission" date="2023-06" db="EMBL/GenBank/DDBJ databases">
        <title>Genomic analysis of the entomopathogenic nematode Steinernema hermaphroditum.</title>
        <authorList>
            <person name="Schwarz E.M."/>
            <person name="Heppert J.K."/>
            <person name="Baniya A."/>
            <person name="Schwartz H.T."/>
            <person name="Tan C.-H."/>
            <person name="Antoshechkin I."/>
            <person name="Sternberg P.W."/>
            <person name="Goodrich-Blair H."/>
            <person name="Dillman A.R."/>
        </authorList>
    </citation>
    <scope>NUCLEOTIDE SEQUENCE</scope>
    <source>
        <strain evidence="10">PS9179</strain>
        <tissue evidence="10">Whole animal</tissue>
    </source>
</reference>
<dbReference type="Gene3D" id="3.40.50.300">
    <property type="entry name" value="P-loop containing nucleotide triphosphate hydrolases"/>
    <property type="match status" value="2"/>
</dbReference>
<keyword evidence="6 8" id="KW-0472">Membrane</keyword>
<sequence>MRRHLRQLVLLMYKNFLVMWRLRLYTLFELGLPLLALPAILITLPNIHDTSTRARSFDPVPVYGGFGDIFQSIAGNDQIAKRACGKVPENRNLTVLYYSTLKDAEVLMNKFSARYVNPYTSASFFPLQKVDSIEEMKEILKNDSVKICSRYFGGIEITTLNSTHPVAFHYRIQMSSFFGQWNLNDNWDQIVFTRPTDLSPIPPQPLYWSSGILSVQRALDKAFLTMTNRSIDYELKLQRAPTPAYHNAAHIAVLSSFYRFGFLLIVVVIQTASEVLTEKESGMKAYLAVMGLRPFIFSFSHWLMGFLKAVLPLVVSIAPVLSHMEVIKAVLIAAYVIIYAASIASFSLLMSSILRSSSAVNKIVLLIWSLTVVMCDWDIPVSDAVLALNPTKAFYFAIDAFVTSERIGAPSLPFTFKSYFGLVMLLVDILWMTLVTIYMENVFPFGDAQRKSALFFVEWLWRRKGKTTDHYSRLEESDESEGIIEPEPHIGEADIHIEELTKVWNDGGEHAVDRLNLKAYRGQVTALLGHNGAGKSTTFSIISGMTSPSSGTVRICGHNIASDLDSCREAIGYCPQTNPLFNYLTVKEHLRFFQSLKQASDGEHGVQHVLNEVQLVDKRNELAKNLSGGMKRKLCVGMALVGGSRVILLDEPTAGMDPSARQNITDILNKNKRDRTFLLTTHYMDEADRLGDRIAIMVKGWLACLGSPDFLKHRFGAGYLLSVDCSAKSAAKIIDIVQSHVSTATVERQGGDQLEMLLHFKDLTESRSHGRFIRLFEELETKKSVKSFGLSLNSMETIFLKVNELAQPSQGDAQELAERQAALLFDNEPRFSGPRLWFSQIGALLCKRFYLFFRKPVQLLLRIVYPLFYVAMVILFLRSMTNAYNQSTTFDLNSLGPIVMPLQVGDQPILQKLRFLAGKYPKNQIKNFTKTDNLTSTLLRWMIEDPPVGIGFADMTNVSAAIFNGQAFHAPVLVQNFFSNAILGVKDGIRFSLSTSSTGMQLISQFKDVFMAVSLLLMFSSVTSEFTRFVVEERLTKFKHQQLLTHVHITLFWFSTLLVDFLFYTIICLLTTAILYGFELFQGQYGYLAILWTLYFFSSVPFVYCFSFLFENKDRAYNMATLWNSIAAVIAFLVNLVAKVYFNEFWASVFQAVFMILIPSFSFGWGLFQLSISFIGGDIMEWSRLGSPMLYMTVSAVVYWTFLCLLQSWTVGRAMFRLMELTQRCRRTEEVEDRSDQDVLEEQFRMQESSDSDNALSIHGLSKYYGRFQAVRGLTFGVKNDECFGLLGVNGAGKTSTFDIITGISHASSGSVAIGGVDISKQPAIGYCPQFDALLGGLTVRQTLDILSRLHGFKNVRRRVANILECVELREKADKPVKSLSGGQKRRLSIGIALLGQCPLILLDEPTAGIDPKARRNIWNLLTAAKQHQCVILLTSHSMAECDALCGRIGFMHRGQLMRLGSPQHLKSRFGRGYQLSVTVANPSIEALNQINRFVLHRMDAQTLNSDPNSSTYFWEIPKRDDHKWSILFKKLDELLACFPKISLEAGQPKIVSSSLTQNSLEQVFHRFSQFEDDDGEPDEQHNRGRTSNDSIVPLVTV</sequence>
<evidence type="ECO:0000256" key="2">
    <source>
        <dbReference type="ARBA" id="ARBA00022692"/>
    </source>
</evidence>
<feature type="transmembrane region" description="Helical" evidence="8">
    <location>
        <begin position="1009"/>
        <end position="1031"/>
    </location>
</feature>
<keyword evidence="2 8" id="KW-0812">Transmembrane</keyword>
<gene>
    <name evidence="10" type="ORF">QR680_007000</name>
</gene>
<comment type="subcellular location">
    <subcellularLocation>
        <location evidence="1">Membrane</location>
        <topology evidence="1">Multi-pass membrane protein</topology>
    </subcellularLocation>
</comment>
<dbReference type="InterPro" id="IPR013525">
    <property type="entry name" value="ABC2_TM"/>
</dbReference>
<dbReference type="Proteomes" id="UP001175271">
    <property type="component" value="Unassembled WGS sequence"/>
</dbReference>
<dbReference type="SUPFAM" id="SSF52540">
    <property type="entry name" value="P-loop containing nucleoside triphosphate hydrolases"/>
    <property type="match status" value="2"/>
</dbReference>